<dbReference type="KEGG" id="rce:RC1_1129"/>
<dbReference type="AlphaFoldDB" id="B6IMG6"/>
<evidence type="ECO:0000313" key="1">
    <source>
        <dbReference type="EMBL" id="ACI98545.1"/>
    </source>
</evidence>
<protein>
    <submittedName>
        <fullName evidence="1">Phage Tail Protein X</fullName>
    </submittedName>
</protein>
<keyword evidence="2" id="KW-1185">Reference proteome</keyword>
<gene>
    <name evidence="1" type="ordered locus">RC1_1129</name>
</gene>
<proteinExistence type="predicted"/>
<accession>B6IMG6</accession>
<dbReference type="eggNOG" id="COG1652">
    <property type="taxonomic scope" value="Bacteria"/>
</dbReference>
<dbReference type="Pfam" id="PF05489">
    <property type="entry name" value="Phage_tail_X"/>
    <property type="match status" value="1"/>
</dbReference>
<evidence type="ECO:0000313" key="2">
    <source>
        <dbReference type="Proteomes" id="UP000001591"/>
    </source>
</evidence>
<reference evidence="1 2" key="1">
    <citation type="journal article" date="2010" name="BMC Genomics">
        <title>Metabolic flexibility revealed in the genome of the cyst-forming alpha-1 proteobacterium Rhodospirillum centenum.</title>
        <authorList>
            <person name="Lu Y.K."/>
            <person name="Marden J."/>
            <person name="Han M."/>
            <person name="Swingley W.D."/>
            <person name="Mastrian S.D."/>
            <person name="Chowdhury S.R."/>
            <person name="Hao J."/>
            <person name="Helmy T."/>
            <person name="Kim S."/>
            <person name="Kurdoglu A.A."/>
            <person name="Matthies H.J."/>
            <person name="Rollo D."/>
            <person name="Stothard P."/>
            <person name="Blankenship R.E."/>
            <person name="Bauer C.E."/>
            <person name="Touchman J.W."/>
        </authorList>
    </citation>
    <scope>NUCLEOTIDE SEQUENCE [LARGE SCALE GENOMIC DNA]</scope>
    <source>
        <strain evidence="2">ATCC 51521 / SW</strain>
    </source>
</reference>
<dbReference type="HOGENOM" id="CLU_175462_0_1_5"/>
<name>B6IMG6_RHOCS</name>
<dbReference type="EMBL" id="CP000613">
    <property type="protein sequence ID" value="ACI98545.1"/>
    <property type="molecule type" value="Genomic_DNA"/>
</dbReference>
<sequence>MDYLEHITQEGERWDAISWRYYGDPHRYEEIIKANPEVPIARVLPSGLVLRIPLIEVDQLVPADDLPPWKR</sequence>
<dbReference type="RefSeq" id="WP_012566334.1">
    <property type="nucleotide sequence ID" value="NC_011420.2"/>
</dbReference>
<dbReference type="OrthoDB" id="8602627at2"/>
<dbReference type="STRING" id="414684.RC1_1129"/>
<organism evidence="1 2">
    <name type="scientific">Rhodospirillum centenum (strain ATCC 51521 / SW)</name>
    <dbReference type="NCBI Taxonomy" id="414684"/>
    <lineage>
        <taxon>Bacteria</taxon>
        <taxon>Pseudomonadati</taxon>
        <taxon>Pseudomonadota</taxon>
        <taxon>Alphaproteobacteria</taxon>
        <taxon>Rhodospirillales</taxon>
        <taxon>Rhodospirillaceae</taxon>
        <taxon>Rhodospirillum</taxon>
    </lineage>
</organism>
<dbReference type="InterPro" id="IPR008861">
    <property type="entry name" value="GpX-like"/>
</dbReference>
<dbReference type="Proteomes" id="UP000001591">
    <property type="component" value="Chromosome"/>
</dbReference>